<feature type="transmembrane region" description="Helical" evidence="1">
    <location>
        <begin position="21"/>
        <end position="41"/>
    </location>
</feature>
<dbReference type="InterPro" id="IPR018614">
    <property type="entry name" value="KRTCAP2"/>
</dbReference>
<comment type="caution">
    <text evidence="2">The sequence shown here is derived from an EMBL/GenBank/DDBJ whole genome shotgun (WGS) entry which is preliminary data.</text>
</comment>
<keyword evidence="1" id="KW-1133">Transmembrane helix</keyword>
<reference evidence="2 3" key="1">
    <citation type="journal article" date="2022" name="bioRxiv">
        <title>Genomics of Preaxostyla Flagellates Illuminates Evolutionary Transitions and the Path Towards Mitochondrial Loss.</title>
        <authorList>
            <person name="Novak L.V.F."/>
            <person name="Treitli S.C."/>
            <person name="Pyrih J."/>
            <person name="Halakuc P."/>
            <person name="Pipaliya S.V."/>
            <person name="Vacek V."/>
            <person name="Brzon O."/>
            <person name="Soukal P."/>
            <person name="Eme L."/>
            <person name="Dacks J.B."/>
            <person name="Karnkowska A."/>
            <person name="Elias M."/>
            <person name="Hampl V."/>
        </authorList>
    </citation>
    <scope>NUCLEOTIDE SEQUENCE [LARGE SCALE GENOMIC DNA]</scope>
    <source>
        <strain evidence="2">NAU3</strain>
        <tissue evidence="2">Gut</tissue>
    </source>
</reference>
<keyword evidence="3" id="KW-1185">Reference proteome</keyword>
<sequence>MKNPKSQAKMNTQSPSTSAMISVLIAMSIFLMFQLIGSWFSSSPYKAVLGGLLCSFFFVAVLTLIGNIKEIMNPTSLIGWTPCVISLLLTGMLGGSVDGLSALTGFDPL</sequence>
<name>A0ABQ9Y4S6_9EUKA</name>
<evidence type="ECO:0000256" key="1">
    <source>
        <dbReference type="SAM" id="Phobius"/>
    </source>
</evidence>
<keyword evidence="1" id="KW-0472">Membrane</keyword>
<proteinExistence type="predicted"/>
<evidence type="ECO:0000313" key="3">
    <source>
        <dbReference type="Proteomes" id="UP001281761"/>
    </source>
</evidence>
<organism evidence="2 3">
    <name type="scientific">Blattamonas nauphoetae</name>
    <dbReference type="NCBI Taxonomy" id="2049346"/>
    <lineage>
        <taxon>Eukaryota</taxon>
        <taxon>Metamonada</taxon>
        <taxon>Preaxostyla</taxon>
        <taxon>Oxymonadida</taxon>
        <taxon>Blattamonas</taxon>
    </lineage>
</organism>
<dbReference type="Proteomes" id="UP001281761">
    <property type="component" value="Unassembled WGS sequence"/>
</dbReference>
<keyword evidence="1" id="KW-0812">Transmembrane</keyword>
<dbReference type="EMBL" id="JARBJD010000035">
    <property type="protein sequence ID" value="KAK2958741.1"/>
    <property type="molecule type" value="Genomic_DNA"/>
</dbReference>
<accession>A0ABQ9Y4S6</accession>
<feature type="transmembrane region" description="Helical" evidence="1">
    <location>
        <begin position="47"/>
        <end position="65"/>
    </location>
</feature>
<dbReference type="Pfam" id="PF09775">
    <property type="entry name" value="Keratin_assoc"/>
    <property type="match status" value="1"/>
</dbReference>
<gene>
    <name evidence="2" type="ORF">BLNAU_6244</name>
</gene>
<protein>
    <submittedName>
        <fullName evidence="2">Uncharacterized protein</fullName>
    </submittedName>
</protein>
<feature type="transmembrane region" description="Helical" evidence="1">
    <location>
        <begin position="77"/>
        <end position="97"/>
    </location>
</feature>
<evidence type="ECO:0000313" key="2">
    <source>
        <dbReference type="EMBL" id="KAK2958741.1"/>
    </source>
</evidence>